<organism evidence="2 3">
    <name type="scientific">Chelonia mydas</name>
    <name type="common">Green sea-turtle</name>
    <name type="synonym">Chelonia agassizi</name>
    <dbReference type="NCBI Taxonomy" id="8469"/>
    <lineage>
        <taxon>Eukaryota</taxon>
        <taxon>Metazoa</taxon>
        <taxon>Chordata</taxon>
        <taxon>Craniata</taxon>
        <taxon>Vertebrata</taxon>
        <taxon>Euteleostomi</taxon>
        <taxon>Archelosauria</taxon>
        <taxon>Testudinata</taxon>
        <taxon>Testudines</taxon>
        <taxon>Cryptodira</taxon>
        <taxon>Durocryptodira</taxon>
        <taxon>Americhelydia</taxon>
        <taxon>Chelonioidea</taxon>
        <taxon>Cheloniidae</taxon>
        <taxon>Chelonia</taxon>
    </lineage>
</organism>
<gene>
    <name evidence="2" type="ORF">UY3_09924</name>
</gene>
<dbReference type="AlphaFoldDB" id="M7BBI1"/>
<evidence type="ECO:0000256" key="1">
    <source>
        <dbReference type="SAM" id="MobiDB-lite"/>
    </source>
</evidence>
<proteinExistence type="predicted"/>
<protein>
    <submittedName>
        <fullName evidence="2">Uncharacterized protein</fullName>
    </submittedName>
</protein>
<evidence type="ECO:0000313" key="3">
    <source>
        <dbReference type="Proteomes" id="UP000031443"/>
    </source>
</evidence>
<accession>M7BBI1</accession>
<feature type="compositionally biased region" description="Polar residues" evidence="1">
    <location>
        <begin position="80"/>
        <end position="93"/>
    </location>
</feature>
<keyword evidence="3" id="KW-1185">Reference proteome</keyword>
<evidence type="ECO:0000313" key="2">
    <source>
        <dbReference type="EMBL" id="EMP32915.1"/>
    </source>
</evidence>
<dbReference type="Proteomes" id="UP000031443">
    <property type="component" value="Unassembled WGS sequence"/>
</dbReference>
<feature type="region of interest" description="Disordered" evidence="1">
    <location>
        <begin position="73"/>
        <end position="93"/>
    </location>
</feature>
<reference evidence="3" key="1">
    <citation type="journal article" date="2013" name="Nat. Genet.">
        <title>The draft genomes of soft-shell turtle and green sea turtle yield insights into the development and evolution of the turtle-specific body plan.</title>
        <authorList>
            <person name="Wang Z."/>
            <person name="Pascual-Anaya J."/>
            <person name="Zadissa A."/>
            <person name="Li W."/>
            <person name="Niimura Y."/>
            <person name="Huang Z."/>
            <person name="Li C."/>
            <person name="White S."/>
            <person name="Xiong Z."/>
            <person name="Fang D."/>
            <person name="Wang B."/>
            <person name="Ming Y."/>
            <person name="Chen Y."/>
            <person name="Zheng Y."/>
            <person name="Kuraku S."/>
            <person name="Pignatelli M."/>
            <person name="Herrero J."/>
            <person name="Beal K."/>
            <person name="Nozawa M."/>
            <person name="Li Q."/>
            <person name="Wang J."/>
            <person name="Zhang H."/>
            <person name="Yu L."/>
            <person name="Shigenobu S."/>
            <person name="Wang J."/>
            <person name="Liu J."/>
            <person name="Flicek P."/>
            <person name="Searle S."/>
            <person name="Wang J."/>
            <person name="Kuratani S."/>
            <person name="Yin Y."/>
            <person name="Aken B."/>
            <person name="Zhang G."/>
            <person name="Irie N."/>
        </authorList>
    </citation>
    <scope>NUCLEOTIDE SEQUENCE [LARGE SCALE GENOMIC DNA]</scope>
</reference>
<feature type="region of interest" description="Disordered" evidence="1">
    <location>
        <begin position="1"/>
        <end position="20"/>
    </location>
</feature>
<dbReference type="EMBL" id="KB538130">
    <property type="protein sequence ID" value="EMP32915.1"/>
    <property type="molecule type" value="Genomic_DNA"/>
</dbReference>
<name>M7BBI1_CHEMY</name>
<sequence length="93" mass="9812">MSGMEERDFTLHHGRSPERSRSGVLIQKGVLGGGGGGKVIVGGSWYSYLTFALLLAAALPSEQGSWRVAADRGEARSEGSAATNSSTEVRMAW</sequence>